<evidence type="ECO:0000256" key="2">
    <source>
        <dbReference type="ARBA" id="ARBA00022448"/>
    </source>
</evidence>
<dbReference type="InterPro" id="IPR011701">
    <property type="entry name" value="MFS"/>
</dbReference>
<evidence type="ECO:0000256" key="3">
    <source>
        <dbReference type="ARBA" id="ARBA00022475"/>
    </source>
</evidence>
<gene>
    <name evidence="9" type="ORF">MMOR_28970</name>
</gene>
<reference evidence="9 10" key="1">
    <citation type="journal article" date="2019" name="Emerg. Microbes Infect.">
        <title>Comprehensive subspecies identification of 175 nontuberculous mycobacteria species based on 7547 genomic profiles.</title>
        <authorList>
            <person name="Matsumoto Y."/>
            <person name="Kinjo T."/>
            <person name="Motooka D."/>
            <person name="Nabeya D."/>
            <person name="Jung N."/>
            <person name="Uechi K."/>
            <person name="Horii T."/>
            <person name="Iida T."/>
            <person name="Fujita J."/>
            <person name="Nakamura S."/>
        </authorList>
    </citation>
    <scope>NUCLEOTIDE SEQUENCE [LARGE SCALE GENOMIC DNA]</scope>
    <source>
        <strain evidence="9 10">JCM 6375</strain>
    </source>
</reference>
<dbReference type="AlphaFoldDB" id="A0AAD1HBT1"/>
<dbReference type="SUPFAM" id="SSF103473">
    <property type="entry name" value="MFS general substrate transporter"/>
    <property type="match status" value="1"/>
</dbReference>
<keyword evidence="4 7" id="KW-0812">Transmembrane</keyword>
<keyword evidence="5 7" id="KW-1133">Transmembrane helix</keyword>
<feature type="transmembrane region" description="Helical" evidence="7">
    <location>
        <begin position="334"/>
        <end position="353"/>
    </location>
</feature>
<dbReference type="Pfam" id="PF07690">
    <property type="entry name" value="MFS_1"/>
    <property type="match status" value="1"/>
</dbReference>
<keyword evidence="10" id="KW-1185">Reference proteome</keyword>
<dbReference type="GO" id="GO:0022857">
    <property type="term" value="F:transmembrane transporter activity"/>
    <property type="evidence" value="ECO:0007669"/>
    <property type="project" value="InterPro"/>
</dbReference>
<feature type="transmembrane region" description="Helical" evidence="7">
    <location>
        <begin position="204"/>
        <end position="225"/>
    </location>
</feature>
<keyword evidence="3" id="KW-1003">Cell membrane</keyword>
<dbReference type="Proteomes" id="UP000466681">
    <property type="component" value="Chromosome"/>
</dbReference>
<dbReference type="PANTHER" id="PTHR23517:SF3">
    <property type="entry name" value="INTEGRAL MEMBRANE TRANSPORT PROTEIN"/>
    <property type="match status" value="1"/>
</dbReference>
<feature type="transmembrane region" description="Helical" evidence="7">
    <location>
        <begin position="135"/>
        <end position="157"/>
    </location>
</feature>
<dbReference type="InterPro" id="IPR036259">
    <property type="entry name" value="MFS_trans_sf"/>
</dbReference>
<feature type="transmembrane region" description="Helical" evidence="7">
    <location>
        <begin position="97"/>
        <end position="123"/>
    </location>
</feature>
<accession>A0AAD1HBT1</accession>
<feature type="transmembrane region" description="Helical" evidence="7">
    <location>
        <begin position="41"/>
        <end position="65"/>
    </location>
</feature>
<evidence type="ECO:0000256" key="7">
    <source>
        <dbReference type="SAM" id="Phobius"/>
    </source>
</evidence>
<evidence type="ECO:0000259" key="8">
    <source>
        <dbReference type="PROSITE" id="PS50850"/>
    </source>
</evidence>
<evidence type="ECO:0000256" key="4">
    <source>
        <dbReference type="ARBA" id="ARBA00022692"/>
    </source>
</evidence>
<name>A0AAD1HBT1_9MYCO</name>
<protein>
    <submittedName>
        <fullName evidence="9">MFS transporter</fullName>
    </submittedName>
</protein>
<dbReference type="InterPro" id="IPR050171">
    <property type="entry name" value="MFS_Transporters"/>
</dbReference>
<dbReference type="InterPro" id="IPR020846">
    <property type="entry name" value="MFS_dom"/>
</dbReference>
<keyword evidence="2" id="KW-0813">Transport</keyword>
<sequence length="393" mass="40353">MQSRYPAEIWLLLGGSFLVRALGFAYPFLSFFVAEHGHGPTVVSTVLAAFGVGWVIGQMVCGSLIDRIGGQLTLVATMAVAAVVLCVLAVSHSMPMLIGGAVVFGLAFDAPRPVISAAIAELIPDSGQRAKVDAFRYGWVVNAGGAITGALGGLLAIRTGVSALFLVHAIACATFAAIAMWFLPGGTGSAGPSTAMSGFRQALADSRLVLVYLTSAATLTAMTAVLADMPMLMSIQGLGADAFGWAQVANAVGVAALTPVVTPWLSKRIAVRPRLDILAVAGLWAAVCMAAAAYATTTTEFSLACLGVAAAETAWFVVAVGIVHRIAQPSRRGVYHGIWATTLPVSFIVSPLLASFSLDVGGPHLVAATTLLVGLLGAAICVPLSRRLNATHN</sequence>
<dbReference type="GO" id="GO:0005886">
    <property type="term" value="C:plasma membrane"/>
    <property type="evidence" value="ECO:0007669"/>
    <property type="project" value="UniProtKB-SubCell"/>
</dbReference>
<keyword evidence="6 7" id="KW-0472">Membrane</keyword>
<comment type="subcellular location">
    <subcellularLocation>
        <location evidence="1">Cell membrane</location>
        <topology evidence="1">Multi-pass membrane protein</topology>
    </subcellularLocation>
</comment>
<feature type="transmembrane region" description="Helical" evidence="7">
    <location>
        <begin position="163"/>
        <end position="183"/>
    </location>
</feature>
<evidence type="ECO:0000256" key="6">
    <source>
        <dbReference type="ARBA" id="ARBA00023136"/>
    </source>
</evidence>
<feature type="transmembrane region" description="Helical" evidence="7">
    <location>
        <begin position="277"/>
        <end position="295"/>
    </location>
</feature>
<proteinExistence type="predicted"/>
<evidence type="ECO:0000256" key="5">
    <source>
        <dbReference type="ARBA" id="ARBA00022989"/>
    </source>
</evidence>
<feature type="transmembrane region" description="Helical" evidence="7">
    <location>
        <begin position="365"/>
        <end position="384"/>
    </location>
</feature>
<dbReference type="EMBL" id="AP022560">
    <property type="protein sequence ID" value="BBX01961.1"/>
    <property type="molecule type" value="Genomic_DNA"/>
</dbReference>
<feature type="transmembrane region" description="Helical" evidence="7">
    <location>
        <begin position="301"/>
        <end position="322"/>
    </location>
</feature>
<dbReference type="KEGG" id="mmor:MMOR_28970"/>
<evidence type="ECO:0000256" key="1">
    <source>
        <dbReference type="ARBA" id="ARBA00004651"/>
    </source>
</evidence>
<evidence type="ECO:0000313" key="9">
    <source>
        <dbReference type="EMBL" id="BBX01961.1"/>
    </source>
</evidence>
<feature type="transmembrane region" description="Helical" evidence="7">
    <location>
        <begin position="9"/>
        <end position="29"/>
    </location>
</feature>
<evidence type="ECO:0000313" key="10">
    <source>
        <dbReference type="Proteomes" id="UP000466681"/>
    </source>
</evidence>
<dbReference type="PROSITE" id="PS50850">
    <property type="entry name" value="MFS"/>
    <property type="match status" value="1"/>
</dbReference>
<feature type="domain" description="Major facilitator superfamily (MFS) profile" evidence="8">
    <location>
        <begin position="7"/>
        <end position="386"/>
    </location>
</feature>
<feature type="transmembrane region" description="Helical" evidence="7">
    <location>
        <begin position="72"/>
        <end position="91"/>
    </location>
</feature>
<organism evidence="9 10">
    <name type="scientific">Mycolicibacterium moriokaense</name>
    <dbReference type="NCBI Taxonomy" id="39691"/>
    <lineage>
        <taxon>Bacteria</taxon>
        <taxon>Bacillati</taxon>
        <taxon>Actinomycetota</taxon>
        <taxon>Actinomycetes</taxon>
        <taxon>Mycobacteriales</taxon>
        <taxon>Mycobacteriaceae</taxon>
        <taxon>Mycolicibacterium</taxon>
    </lineage>
</organism>
<dbReference type="PANTHER" id="PTHR23517">
    <property type="entry name" value="RESISTANCE PROTEIN MDTM, PUTATIVE-RELATED-RELATED"/>
    <property type="match status" value="1"/>
</dbReference>
<feature type="transmembrane region" description="Helical" evidence="7">
    <location>
        <begin position="245"/>
        <end position="265"/>
    </location>
</feature>
<dbReference type="Gene3D" id="1.20.1250.20">
    <property type="entry name" value="MFS general substrate transporter like domains"/>
    <property type="match status" value="1"/>
</dbReference>